<dbReference type="EMBL" id="CEKZ01000026">
    <property type="protein sequence ID" value="CEP41712.1"/>
    <property type="molecule type" value="Genomic_DNA"/>
</dbReference>
<comment type="catalytic activity">
    <reaction evidence="5">
        <text>(6S)-5-formyl-5,6,7,8-tetrahydrofolate + ATP = (6R)-5,10-methenyltetrahydrofolate + ADP + phosphate</text>
        <dbReference type="Rhea" id="RHEA:10488"/>
        <dbReference type="ChEBI" id="CHEBI:30616"/>
        <dbReference type="ChEBI" id="CHEBI:43474"/>
        <dbReference type="ChEBI" id="CHEBI:57455"/>
        <dbReference type="ChEBI" id="CHEBI:57457"/>
        <dbReference type="ChEBI" id="CHEBI:456216"/>
        <dbReference type="EC" id="6.3.3.2"/>
    </reaction>
</comment>
<feature type="binding site" evidence="4">
    <location>
        <position position="53"/>
    </location>
    <ligand>
        <name>substrate</name>
    </ligand>
</feature>
<dbReference type="PANTHER" id="PTHR23407:SF1">
    <property type="entry name" value="5-FORMYLTETRAHYDROFOLATE CYCLO-LIGASE"/>
    <property type="match status" value="1"/>
</dbReference>
<keyword evidence="5" id="KW-0460">Magnesium</keyword>
<dbReference type="EC" id="6.3.3.2" evidence="5"/>
<feature type="binding site" evidence="4">
    <location>
        <position position="48"/>
    </location>
    <ligand>
        <name>substrate</name>
    </ligand>
</feature>
<dbReference type="RefSeq" id="WP_055343243.1">
    <property type="nucleotide sequence ID" value="NZ_CDNI01000026.1"/>
</dbReference>
<name>A0A0C7LB74_PARSO</name>
<comment type="cofactor">
    <cofactor evidence="5">
        <name>Mg(2+)</name>
        <dbReference type="ChEBI" id="CHEBI:18420"/>
    </cofactor>
</comment>
<evidence type="ECO:0000256" key="1">
    <source>
        <dbReference type="ARBA" id="ARBA00010638"/>
    </source>
</evidence>
<dbReference type="InterPro" id="IPR002698">
    <property type="entry name" value="FTHF_cligase"/>
</dbReference>
<evidence type="ECO:0000313" key="6">
    <source>
        <dbReference type="EMBL" id="CEP41712.1"/>
    </source>
</evidence>
<comment type="similarity">
    <text evidence="1 5">Belongs to the 5-formyltetrahydrofolate cyclo-ligase family.</text>
</comment>
<dbReference type="PIRSF" id="PIRSF006806">
    <property type="entry name" value="FTHF_cligase"/>
    <property type="match status" value="1"/>
</dbReference>
<evidence type="ECO:0000256" key="3">
    <source>
        <dbReference type="ARBA" id="ARBA00022840"/>
    </source>
</evidence>
<reference evidence="6 7" key="1">
    <citation type="submission" date="2015-01" db="EMBL/GenBank/DDBJ databases">
        <authorList>
            <person name="Aslett A.Martin."/>
            <person name="De Silva Nishadi"/>
        </authorList>
    </citation>
    <scope>NUCLEOTIDE SEQUENCE [LARGE SCALE GENOMIC DNA]</scope>
    <source>
        <strain evidence="6 7">R28058</strain>
    </source>
</reference>
<organism evidence="6 7">
    <name type="scientific">Paraclostridium sordellii</name>
    <name type="common">Clostridium sordellii</name>
    <dbReference type="NCBI Taxonomy" id="1505"/>
    <lineage>
        <taxon>Bacteria</taxon>
        <taxon>Bacillati</taxon>
        <taxon>Bacillota</taxon>
        <taxon>Clostridia</taxon>
        <taxon>Peptostreptococcales</taxon>
        <taxon>Peptostreptococcaceae</taxon>
        <taxon>Paraclostridium</taxon>
    </lineage>
</organism>
<keyword evidence="5" id="KW-0479">Metal-binding</keyword>
<protein>
    <recommendedName>
        <fullName evidence="5">5-formyltetrahydrofolate cyclo-ligase</fullName>
        <ecNumber evidence="5">6.3.3.2</ecNumber>
    </recommendedName>
</protein>
<dbReference type="PANTHER" id="PTHR23407">
    <property type="entry name" value="ATPASE INHIBITOR/5-FORMYLTETRAHYDROFOLATE CYCLO-LIGASE"/>
    <property type="match status" value="1"/>
</dbReference>
<dbReference type="SUPFAM" id="SSF100950">
    <property type="entry name" value="NagB/RpiA/CoA transferase-like"/>
    <property type="match status" value="1"/>
</dbReference>
<dbReference type="GO" id="GO:0035999">
    <property type="term" value="P:tetrahydrofolate interconversion"/>
    <property type="evidence" value="ECO:0007669"/>
    <property type="project" value="TreeGrafter"/>
</dbReference>
<feature type="binding site" evidence="4">
    <location>
        <begin position="2"/>
        <end position="6"/>
    </location>
    <ligand>
        <name>ATP</name>
        <dbReference type="ChEBI" id="CHEBI:30616"/>
    </ligand>
</feature>
<evidence type="ECO:0000313" key="7">
    <source>
        <dbReference type="Proteomes" id="UP000049127"/>
    </source>
</evidence>
<dbReference type="GO" id="GO:0009396">
    <property type="term" value="P:folic acid-containing compound biosynthetic process"/>
    <property type="evidence" value="ECO:0007669"/>
    <property type="project" value="TreeGrafter"/>
</dbReference>
<accession>A0A0C7LB74</accession>
<evidence type="ECO:0000256" key="4">
    <source>
        <dbReference type="PIRSR" id="PIRSR006806-1"/>
    </source>
</evidence>
<evidence type="ECO:0000256" key="5">
    <source>
        <dbReference type="RuleBase" id="RU361279"/>
    </source>
</evidence>
<dbReference type="Gene3D" id="3.40.50.10420">
    <property type="entry name" value="NagB/RpiA/CoA transferase-like"/>
    <property type="match status" value="1"/>
</dbReference>
<dbReference type="InterPro" id="IPR037171">
    <property type="entry name" value="NagB/RpiA_transferase-like"/>
</dbReference>
<dbReference type="GO" id="GO:0005524">
    <property type="term" value="F:ATP binding"/>
    <property type="evidence" value="ECO:0007669"/>
    <property type="project" value="UniProtKB-KW"/>
</dbReference>
<evidence type="ECO:0000256" key="2">
    <source>
        <dbReference type="ARBA" id="ARBA00022741"/>
    </source>
</evidence>
<dbReference type="Pfam" id="PF01812">
    <property type="entry name" value="5-FTHF_cyc-lig"/>
    <property type="match status" value="1"/>
</dbReference>
<dbReference type="AlphaFoldDB" id="A0A0C7LB74"/>
<keyword evidence="2 4" id="KW-0547">Nucleotide-binding</keyword>
<dbReference type="GO" id="GO:0046872">
    <property type="term" value="F:metal ion binding"/>
    <property type="evidence" value="ECO:0007669"/>
    <property type="project" value="UniProtKB-KW"/>
</dbReference>
<proteinExistence type="inferred from homology"/>
<dbReference type="Proteomes" id="UP000049127">
    <property type="component" value="Unassembled WGS sequence"/>
</dbReference>
<sequence length="187" mass="21279">MKNILRKKVINIRKNTSIDFVNNSSYEIVNKLLSLSEIKSASTIMIYLDFNNEVKTDYLAIKLMSLGKKVLVPITKKESKTLIPSEIKDLSSDLKIGTYGIREPKEEFIRECSVNSIDVLIVPGVAFDKNKYRLGYGGGFYDRFIGKLHNNTVTIGLAFDFQVFDCIPKENHDSQLDYVITESQIIK</sequence>
<keyword evidence="6" id="KW-0436">Ligase</keyword>
<dbReference type="OrthoDB" id="9801938at2"/>
<dbReference type="NCBIfam" id="TIGR02727">
    <property type="entry name" value="MTHFS_bact"/>
    <property type="match status" value="1"/>
</dbReference>
<dbReference type="InterPro" id="IPR024185">
    <property type="entry name" value="FTHF_cligase-like_sf"/>
</dbReference>
<keyword evidence="3 4" id="KW-0067">ATP-binding</keyword>
<gene>
    <name evidence="6" type="primary">yqgN</name>
    <name evidence="6" type="ORF">R28058_32381</name>
</gene>
<dbReference type="GO" id="GO:0030272">
    <property type="term" value="F:5-formyltetrahydrofolate cyclo-ligase activity"/>
    <property type="evidence" value="ECO:0007669"/>
    <property type="project" value="UniProtKB-EC"/>
</dbReference>
<feature type="binding site" evidence="4">
    <location>
        <begin position="133"/>
        <end position="141"/>
    </location>
    <ligand>
        <name>ATP</name>
        <dbReference type="ChEBI" id="CHEBI:30616"/>
    </ligand>
</feature>